<dbReference type="AlphaFoldDB" id="A0A9P1MC10"/>
<dbReference type="Proteomes" id="UP000838763">
    <property type="component" value="Unassembled WGS sequence"/>
</dbReference>
<protein>
    <submittedName>
        <fullName evidence="1">Uncharacterized protein</fullName>
    </submittedName>
</protein>
<accession>A0A9P1MC10</accession>
<reference evidence="1" key="1">
    <citation type="submission" date="2022-11" db="EMBL/GenBank/DDBJ databases">
        <authorList>
            <person name="Scott C."/>
            <person name="Bruce N."/>
        </authorList>
    </citation>
    <scope>NUCLEOTIDE SEQUENCE</scope>
</reference>
<evidence type="ECO:0000313" key="1">
    <source>
        <dbReference type="EMBL" id="CAI4217869.1"/>
    </source>
</evidence>
<sequence length="88" mass="9885">MFNRRYGKVMAAWVASPGASDRGQIPNLVHFVYVLEKPTQDLRFRFQEYLSLYAAMHYWGPDKIYLHTNAHPDALARAASGASENGAA</sequence>
<name>A0A9P1MC10_9PEZI</name>
<keyword evidence="2" id="KW-1185">Reference proteome</keyword>
<organism evidence="1 2">
    <name type="scientific">Parascedosporium putredinis</name>
    <dbReference type="NCBI Taxonomy" id="1442378"/>
    <lineage>
        <taxon>Eukaryota</taxon>
        <taxon>Fungi</taxon>
        <taxon>Dikarya</taxon>
        <taxon>Ascomycota</taxon>
        <taxon>Pezizomycotina</taxon>
        <taxon>Sordariomycetes</taxon>
        <taxon>Hypocreomycetidae</taxon>
        <taxon>Microascales</taxon>
        <taxon>Microascaceae</taxon>
        <taxon>Parascedosporium</taxon>
    </lineage>
</organism>
<gene>
    <name evidence="1" type="ORF">PPNO1_LOCUS7469</name>
</gene>
<proteinExistence type="predicted"/>
<evidence type="ECO:0000313" key="2">
    <source>
        <dbReference type="Proteomes" id="UP000838763"/>
    </source>
</evidence>
<dbReference type="OrthoDB" id="409543at2759"/>
<dbReference type="PANTHER" id="PTHR46830">
    <property type="entry name" value="TRANSFERASE, PUTATIVE-RELATED"/>
    <property type="match status" value="1"/>
</dbReference>
<dbReference type="EMBL" id="CALLCH030000017">
    <property type="protein sequence ID" value="CAI4217869.1"/>
    <property type="molecule type" value="Genomic_DNA"/>
</dbReference>
<dbReference type="PANTHER" id="PTHR46830:SF2">
    <property type="entry name" value="ALPHA-1,4-N-ACETYLGLUCOSAMINYLTRANSFERASE"/>
    <property type="match status" value="1"/>
</dbReference>
<comment type="caution">
    <text evidence="1">The sequence shown here is derived from an EMBL/GenBank/DDBJ whole genome shotgun (WGS) entry which is preliminary data.</text>
</comment>